<feature type="domain" description="PIN" evidence="1">
    <location>
        <begin position="12"/>
        <end position="132"/>
    </location>
</feature>
<dbReference type="EMBL" id="CP158568">
    <property type="protein sequence ID" value="XBY42794.1"/>
    <property type="molecule type" value="Genomic_DNA"/>
</dbReference>
<accession>A0AAU7X416</accession>
<gene>
    <name evidence="2" type="ORF">ABS361_11740</name>
</gene>
<name>A0AAU7X416_9HYPH</name>
<dbReference type="InterPro" id="IPR029060">
    <property type="entry name" value="PIN-like_dom_sf"/>
</dbReference>
<dbReference type="KEGG" id="mflg:ABS361_11740"/>
<dbReference type="SUPFAM" id="SSF88723">
    <property type="entry name" value="PIN domain-like"/>
    <property type="match status" value="1"/>
</dbReference>
<organism evidence="2">
    <name type="scientific">Methyloraptor flagellatus</name>
    <dbReference type="NCBI Taxonomy" id="3162530"/>
    <lineage>
        <taxon>Bacteria</taxon>
        <taxon>Pseudomonadati</taxon>
        <taxon>Pseudomonadota</taxon>
        <taxon>Alphaproteobacteria</taxon>
        <taxon>Hyphomicrobiales</taxon>
        <taxon>Ancalomicrobiaceae</taxon>
        <taxon>Methyloraptor</taxon>
    </lineage>
</organism>
<reference evidence="2" key="1">
    <citation type="submission" date="2024-06" db="EMBL/GenBank/DDBJ databases">
        <title>Methylostella associata gen. nov., sp. nov., a novel Ancalomicrobiaceae-affiliated facultatively methylotrophic bacteria that feed on methanotrophs of the genus Methylococcus.</title>
        <authorList>
            <person name="Saltykova V."/>
            <person name="Danilova O.V."/>
            <person name="Oshkin I.Y."/>
            <person name="Belova S.E."/>
            <person name="Pimenov N.V."/>
            <person name="Dedysh S.N."/>
        </authorList>
    </citation>
    <scope>NUCLEOTIDE SEQUENCE</scope>
    <source>
        <strain evidence="2">S20</strain>
    </source>
</reference>
<evidence type="ECO:0000259" key="1">
    <source>
        <dbReference type="Pfam" id="PF01850"/>
    </source>
</evidence>
<evidence type="ECO:0000313" key="2">
    <source>
        <dbReference type="EMBL" id="XBY42794.1"/>
    </source>
</evidence>
<dbReference type="RefSeq" id="WP_407047896.1">
    <property type="nucleotide sequence ID" value="NZ_CP158568.1"/>
</dbReference>
<protein>
    <submittedName>
        <fullName evidence="2">Type II toxin-antitoxin system VapC family toxin</fullName>
    </submittedName>
</protein>
<proteinExistence type="predicted"/>
<dbReference type="Pfam" id="PF01850">
    <property type="entry name" value="PIN"/>
    <property type="match status" value="1"/>
</dbReference>
<dbReference type="Gene3D" id="3.40.50.1010">
    <property type="entry name" value="5'-nuclease"/>
    <property type="match status" value="1"/>
</dbReference>
<sequence length="147" mass="16609">MGLRSRLRGARVYFDTVVFIYLLEGFSAYRTALFDIRDAIVAGETEIVTSELTLCELLVPLFREGRSDLVLLYRQFVEESGAFRLCPTTRETYVRGSLYRAEFGLKTPDAVHVATAVEAGCDLLLSNDRTMRTPKTIEIVRLSQFAT</sequence>
<dbReference type="InterPro" id="IPR002716">
    <property type="entry name" value="PIN_dom"/>
</dbReference>
<dbReference type="AlphaFoldDB" id="A0AAU7X416"/>